<reference evidence="4" key="1">
    <citation type="submission" date="2021-02" db="EMBL/GenBank/DDBJ databases">
        <authorList>
            <person name="Nowell W R."/>
        </authorList>
    </citation>
    <scope>NUCLEOTIDE SEQUENCE</scope>
</reference>
<evidence type="ECO:0000259" key="3">
    <source>
        <dbReference type="Pfam" id="PF07724"/>
    </source>
</evidence>
<evidence type="ECO:0000256" key="2">
    <source>
        <dbReference type="ARBA" id="ARBA00022840"/>
    </source>
</evidence>
<sequence length="83" mass="9564">IRRKESGWTSDESPLVFLFLGSSGVGKTELAKQIAKYLNGEKNQTRCFIRIDMSEYQEKHEVSKLIGAPPGYESWISRRWTIN</sequence>
<dbReference type="SUPFAM" id="SSF52540">
    <property type="entry name" value="P-loop containing nucleoside triphosphate hydrolases"/>
    <property type="match status" value="1"/>
</dbReference>
<dbReference type="InterPro" id="IPR003959">
    <property type="entry name" value="ATPase_AAA_core"/>
</dbReference>
<dbReference type="EMBL" id="CAJOAY010034119">
    <property type="protein sequence ID" value="CAF4442937.1"/>
    <property type="molecule type" value="Genomic_DNA"/>
</dbReference>
<dbReference type="Proteomes" id="UP000663881">
    <property type="component" value="Unassembled WGS sequence"/>
</dbReference>
<dbReference type="GO" id="GO:0034605">
    <property type="term" value="P:cellular response to heat"/>
    <property type="evidence" value="ECO:0007669"/>
    <property type="project" value="TreeGrafter"/>
</dbReference>
<feature type="non-terminal residue" evidence="4">
    <location>
        <position position="1"/>
    </location>
</feature>
<dbReference type="InterPro" id="IPR001270">
    <property type="entry name" value="ClpA/B"/>
</dbReference>
<dbReference type="AlphaFoldDB" id="A0A820RT44"/>
<dbReference type="GO" id="GO:0005524">
    <property type="term" value="F:ATP binding"/>
    <property type="evidence" value="ECO:0007669"/>
    <property type="project" value="UniProtKB-KW"/>
</dbReference>
<organism evidence="4 5">
    <name type="scientific">Adineta steineri</name>
    <dbReference type="NCBI Taxonomy" id="433720"/>
    <lineage>
        <taxon>Eukaryota</taxon>
        <taxon>Metazoa</taxon>
        <taxon>Spiralia</taxon>
        <taxon>Gnathifera</taxon>
        <taxon>Rotifera</taxon>
        <taxon>Eurotatoria</taxon>
        <taxon>Bdelloidea</taxon>
        <taxon>Adinetida</taxon>
        <taxon>Adinetidae</taxon>
        <taxon>Adineta</taxon>
    </lineage>
</organism>
<evidence type="ECO:0000256" key="1">
    <source>
        <dbReference type="ARBA" id="ARBA00022741"/>
    </source>
</evidence>
<dbReference type="InterPro" id="IPR050130">
    <property type="entry name" value="ClpA_ClpB"/>
</dbReference>
<protein>
    <recommendedName>
        <fullName evidence="3">ATPase AAA-type core domain-containing protein</fullName>
    </recommendedName>
</protein>
<feature type="domain" description="ATPase AAA-type core" evidence="3">
    <location>
        <begin position="16"/>
        <end position="73"/>
    </location>
</feature>
<evidence type="ECO:0000313" key="4">
    <source>
        <dbReference type="EMBL" id="CAF4442937.1"/>
    </source>
</evidence>
<comment type="caution">
    <text evidence="4">The sequence shown here is derived from an EMBL/GenBank/DDBJ whole genome shotgun (WGS) entry which is preliminary data.</text>
</comment>
<dbReference type="InterPro" id="IPR027417">
    <property type="entry name" value="P-loop_NTPase"/>
</dbReference>
<evidence type="ECO:0000313" key="5">
    <source>
        <dbReference type="Proteomes" id="UP000663881"/>
    </source>
</evidence>
<dbReference type="PANTHER" id="PTHR11638:SF93">
    <property type="entry name" value="MITOCHONDRIAL DISAGGREGASE"/>
    <property type="match status" value="1"/>
</dbReference>
<keyword evidence="1" id="KW-0547">Nucleotide-binding</keyword>
<gene>
    <name evidence="4" type="ORF">OKA104_LOCUS53727</name>
</gene>
<proteinExistence type="predicted"/>
<keyword evidence="2" id="KW-0067">ATP-binding</keyword>
<dbReference type="GO" id="GO:0016887">
    <property type="term" value="F:ATP hydrolysis activity"/>
    <property type="evidence" value="ECO:0007669"/>
    <property type="project" value="InterPro"/>
</dbReference>
<accession>A0A820RT44</accession>
<dbReference type="PRINTS" id="PR00300">
    <property type="entry name" value="CLPPROTEASEA"/>
</dbReference>
<dbReference type="GO" id="GO:0005739">
    <property type="term" value="C:mitochondrion"/>
    <property type="evidence" value="ECO:0007669"/>
    <property type="project" value="TreeGrafter"/>
</dbReference>
<dbReference type="PANTHER" id="PTHR11638">
    <property type="entry name" value="ATP-DEPENDENT CLP PROTEASE"/>
    <property type="match status" value="1"/>
</dbReference>
<dbReference type="Gene3D" id="3.40.50.300">
    <property type="entry name" value="P-loop containing nucleotide triphosphate hydrolases"/>
    <property type="match status" value="1"/>
</dbReference>
<name>A0A820RT44_9BILA</name>
<dbReference type="Pfam" id="PF07724">
    <property type="entry name" value="AAA_2"/>
    <property type="match status" value="1"/>
</dbReference>